<feature type="domain" description="MHD" evidence="1">
    <location>
        <begin position="1"/>
        <end position="63"/>
    </location>
</feature>
<reference evidence="2 3" key="1">
    <citation type="submission" date="2019-09" db="EMBL/GenBank/DDBJ databases">
        <title>Bird 10,000 Genomes (B10K) Project - Family phase.</title>
        <authorList>
            <person name="Zhang G."/>
        </authorList>
    </citation>
    <scope>NUCLEOTIDE SEQUENCE [LARGE SCALE GENOMIC DNA]</scope>
    <source>
        <strain evidence="2">B10K-DU-001-06</strain>
        <tissue evidence="2">Muscle</tissue>
    </source>
</reference>
<dbReference type="PROSITE" id="PS51072">
    <property type="entry name" value="MHD"/>
    <property type="match status" value="1"/>
</dbReference>
<name>A0A7K8ZAC0_9PASS</name>
<comment type="caution">
    <text evidence="2">The sequence shown here is derived from an EMBL/GenBank/DDBJ whole genome shotgun (WGS) entry which is preliminary data.</text>
</comment>
<dbReference type="InterPro" id="IPR028565">
    <property type="entry name" value="MHD"/>
</dbReference>
<gene>
    <name evidence="2" type="primary">Ap4m1</name>
    <name evidence="2" type="ORF">SAKLUC_R15655</name>
</gene>
<evidence type="ECO:0000313" key="3">
    <source>
        <dbReference type="Proteomes" id="UP000558958"/>
    </source>
</evidence>
<dbReference type="EMBL" id="VWZD01018196">
    <property type="protein sequence ID" value="NXG12776.1"/>
    <property type="molecule type" value="Genomic_DNA"/>
</dbReference>
<dbReference type="Pfam" id="PF00928">
    <property type="entry name" value="Adap_comp_sub"/>
    <property type="match status" value="1"/>
</dbReference>
<evidence type="ECO:0000259" key="1">
    <source>
        <dbReference type="PROSITE" id="PS51072"/>
    </source>
</evidence>
<feature type="non-terminal residue" evidence="2">
    <location>
        <position position="1"/>
    </location>
</feature>
<dbReference type="AlphaFoldDB" id="A0A7K8ZAC0"/>
<accession>A0A7K8ZAC0</accession>
<dbReference type="InterPro" id="IPR036168">
    <property type="entry name" value="AP2_Mu_C_sf"/>
</dbReference>
<keyword evidence="3" id="KW-1185">Reference proteome</keyword>
<organism evidence="2 3">
    <name type="scientific">Sakesphorus luctuosus</name>
    <dbReference type="NCBI Taxonomy" id="419690"/>
    <lineage>
        <taxon>Eukaryota</taxon>
        <taxon>Metazoa</taxon>
        <taxon>Chordata</taxon>
        <taxon>Craniata</taxon>
        <taxon>Vertebrata</taxon>
        <taxon>Euteleostomi</taxon>
        <taxon>Archelosauria</taxon>
        <taxon>Archosauria</taxon>
        <taxon>Dinosauria</taxon>
        <taxon>Saurischia</taxon>
        <taxon>Theropoda</taxon>
        <taxon>Coelurosauria</taxon>
        <taxon>Aves</taxon>
        <taxon>Neognathae</taxon>
        <taxon>Neoaves</taxon>
        <taxon>Telluraves</taxon>
        <taxon>Australaves</taxon>
        <taxon>Passeriformes</taxon>
        <taxon>Thamnophilidae</taxon>
        <taxon>Sakesphorus</taxon>
    </lineage>
</organism>
<feature type="non-terminal residue" evidence="2">
    <location>
        <position position="64"/>
    </location>
</feature>
<proteinExistence type="predicted"/>
<protein>
    <submittedName>
        <fullName evidence="2">AP4M1 protein</fullName>
    </submittedName>
</protein>
<sequence length="64" mass="7233">LEVPSLPPGWHLEVGPANASFELPQVALSGLRVRFVRLWGPPVPLPALQWVRYLTHSDSYVFRL</sequence>
<dbReference type="SUPFAM" id="SSF49447">
    <property type="entry name" value="Second domain of Mu2 adaptin subunit (ap50) of ap2 adaptor"/>
    <property type="match status" value="1"/>
</dbReference>
<dbReference type="Proteomes" id="UP000558958">
    <property type="component" value="Unassembled WGS sequence"/>
</dbReference>
<dbReference type="Gene3D" id="2.60.40.1170">
    <property type="entry name" value="Mu homology domain, subdomain B"/>
    <property type="match status" value="2"/>
</dbReference>
<evidence type="ECO:0000313" key="2">
    <source>
        <dbReference type="EMBL" id="NXG12776.1"/>
    </source>
</evidence>